<evidence type="ECO:0000313" key="2">
    <source>
        <dbReference type="EMBL" id="SJZ99025.1"/>
    </source>
</evidence>
<gene>
    <name evidence="2" type="ORF">SAMN02745174_02192</name>
</gene>
<sequence>MLKKILVGMVILGNILFAQVNDNLNLFKEQDKTLINEKIEKFQDATGIKVYVNTLIPDEGFEIENPEKAIILNFRQKENNIINVEVKFTQDLNMEEKDEEMNVLLNNLEEFINKKDYGDYTVEFLDGTQELLSENTTLKEQEAHEKENNFFKYGIIGIIVFIILTILIIISKIKRRKK</sequence>
<evidence type="ECO:0000256" key="1">
    <source>
        <dbReference type="SAM" id="Phobius"/>
    </source>
</evidence>
<dbReference type="AlphaFoldDB" id="A0A1T4Q5F7"/>
<dbReference type="STRING" id="180163.SAMN02745174_02192"/>
<proteinExistence type="predicted"/>
<accession>A0A1T4Q5F7</accession>
<evidence type="ECO:0000313" key="3">
    <source>
        <dbReference type="Proteomes" id="UP000191153"/>
    </source>
</evidence>
<protein>
    <submittedName>
        <fullName evidence="2">Uncharacterized protein</fullName>
    </submittedName>
</protein>
<dbReference type="EMBL" id="FUWX01000018">
    <property type="protein sequence ID" value="SJZ99025.1"/>
    <property type="molecule type" value="Genomic_DNA"/>
</dbReference>
<organism evidence="2 3">
    <name type="scientific">Cetobacterium ceti</name>
    <dbReference type="NCBI Taxonomy" id="180163"/>
    <lineage>
        <taxon>Bacteria</taxon>
        <taxon>Fusobacteriati</taxon>
        <taxon>Fusobacteriota</taxon>
        <taxon>Fusobacteriia</taxon>
        <taxon>Fusobacteriales</taxon>
        <taxon>Fusobacteriaceae</taxon>
        <taxon>Cetobacterium</taxon>
    </lineage>
</organism>
<dbReference type="OrthoDB" id="88355at2"/>
<keyword evidence="3" id="KW-1185">Reference proteome</keyword>
<feature type="transmembrane region" description="Helical" evidence="1">
    <location>
        <begin position="150"/>
        <end position="170"/>
    </location>
</feature>
<keyword evidence="1" id="KW-0812">Transmembrane</keyword>
<reference evidence="2 3" key="1">
    <citation type="submission" date="2017-02" db="EMBL/GenBank/DDBJ databases">
        <authorList>
            <person name="Peterson S.W."/>
        </authorList>
    </citation>
    <scope>NUCLEOTIDE SEQUENCE [LARGE SCALE GENOMIC DNA]</scope>
    <source>
        <strain evidence="2 3">ATCC 700028</strain>
    </source>
</reference>
<name>A0A1T4Q5F7_9FUSO</name>
<dbReference type="Proteomes" id="UP000191153">
    <property type="component" value="Unassembled WGS sequence"/>
</dbReference>
<dbReference type="RefSeq" id="WP_078694640.1">
    <property type="nucleotide sequence ID" value="NZ_FUWX01000018.1"/>
</dbReference>
<keyword evidence="1" id="KW-1133">Transmembrane helix</keyword>
<keyword evidence="1" id="KW-0472">Membrane</keyword>